<gene>
    <name evidence="4" type="ORF">DFR67_103235</name>
</gene>
<dbReference type="InterPro" id="IPR012349">
    <property type="entry name" value="Split_barrel_FMN-bd"/>
</dbReference>
<name>A0A318RLX4_WILLI</name>
<dbReference type="GO" id="GO:0010181">
    <property type="term" value="F:FMN binding"/>
    <property type="evidence" value="ECO:0007669"/>
    <property type="project" value="InterPro"/>
</dbReference>
<dbReference type="Proteomes" id="UP000247591">
    <property type="component" value="Unassembled WGS sequence"/>
</dbReference>
<dbReference type="AlphaFoldDB" id="A0A318RLX4"/>
<evidence type="ECO:0000259" key="3">
    <source>
        <dbReference type="SMART" id="SM00903"/>
    </source>
</evidence>
<dbReference type="Gene3D" id="2.30.110.10">
    <property type="entry name" value="Electron Transport, Fmn-binding Protein, Chain A"/>
    <property type="match status" value="1"/>
</dbReference>
<evidence type="ECO:0000313" key="4">
    <source>
        <dbReference type="EMBL" id="PYE19323.1"/>
    </source>
</evidence>
<accession>A0A318RLX4</accession>
<dbReference type="InterPro" id="IPR002563">
    <property type="entry name" value="Flavin_Rdtase-like_dom"/>
</dbReference>
<dbReference type="OrthoDB" id="9792858at2"/>
<dbReference type="GO" id="GO:0042602">
    <property type="term" value="F:riboflavin reductase (NADPH) activity"/>
    <property type="evidence" value="ECO:0007669"/>
    <property type="project" value="TreeGrafter"/>
</dbReference>
<dbReference type="PANTHER" id="PTHR30466:SF11">
    <property type="entry name" value="FLAVIN-DEPENDENT MONOOXYGENASE, REDUCTASE SUBUNIT HSAB"/>
    <property type="match status" value="1"/>
</dbReference>
<dbReference type="SUPFAM" id="SSF50475">
    <property type="entry name" value="FMN-binding split barrel"/>
    <property type="match status" value="1"/>
</dbReference>
<keyword evidence="5" id="KW-1185">Reference proteome</keyword>
<sequence length="166" mass="18124">MEEVTGRSFDLGELRNIFGSFPSGVTALCAMVDDVPVGMAASSFASVSMDPPLVSICVQNESRTWKRLQNSTSLGISVFAEAQREECLRMSLKEGDRFARVEWEQSGRGAVHLKNAAATLTCRLHSVVPAGDHGIALLRVDDASCDHDVDPLIFHRSMFRALQLLS</sequence>
<protein>
    <submittedName>
        <fullName evidence="4">Flavin reductase (DIM6/NTAB) family NADH-FMN oxidoreductase RutF</fullName>
    </submittedName>
</protein>
<dbReference type="Pfam" id="PF01613">
    <property type="entry name" value="Flavin_Reduct"/>
    <property type="match status" value="1"/>
</dbReference>
<evidence type="ECO:0000256" key="2">
    <source>
        <dbReference type="ARBA" id="ARBA00023002"/>
    </source>
</evidence>
<dbReference type="RefSeq" id="WP_110468537.1">
    <property type="nucleotide sequence ID" value="NZ_QJSP01000003.1"/>
</dbReference>
<reference evidence="4 5" key="1">
    <citation type="submission" date="2018-06" db="EMBL/GenBank/DDBJ databases">
        <title>Genomic Encyclopedia of Type Strains, Phase IV (KMG-IV): sequencing the most valuable type-strain genomes for metagenomic binning, comparative biology and taxonomic classification.</title>
        <authorList>
            <person name="Goeker M."/>
        </authorList>
    </citation>
    <scope>NUCLEOTIDE SEQUENCE [LARGE SCALE GENOMIC DNA]</scope>
    <source>
        <strain evidence="4 5">DSM 45521</strain>
    </source>
</reference>
<evidence type="ECO:0000313" key="5">
    <source>
        <dbReference type="Proteomes" id="UP000247591"/>
    </source>
</evidence>
<dbReference type="SMART" id="SM00903">
    <property type="entry name" value="Flavin_Reduct"/>
    <property type="match status" value="1"/>
</dbReference>
<dbReference type="PANTHER" id="PTHR30466">
    <property type="entry name" value="FLAVIN REDUCTASE"/>
    <property type="match status" value="1"/>
</dbReference>
<comment type="caution">
    <text evidence="4">The sequence shown here is derived from an EMBL/GenBank/DDBJ whole genome shotgun (WGS) entry which is preliminary data.</text>
</comment>
<evidence type="ECO:0000256" key="1">
    <source>
        <dbReference type="ARBA" id="ARBA00008898"/>
    </source>
</evidence>
<organism evidence="4 5">
    <name type="scientific">Williamsia limnetica</name>
    <dbReference type="NCBI Taxonomy" id="882452"/>
    <lineage>
        <taxon>Bacteria</taxon>
        <taxon>Bacillati</taxon>
        <taxon>Actinomycetota</taxon>
        <taxon>Actinomycetes</taxon>
        <taxon>Mycobacteriales</taxon>
        <taxon>Nocardiaceae</taxon>
        <taxon>Williamsia</taxon>
    </lineage>
</organism>
<keyword evidence="2" id="KW-0560">Oxidoreductase</keyword>
<dbReference type="InterPro" id="IPR050268">
    <property type="entry name" value="NADH-dep_flavin_reductase"/>
</dbReference>
<proteinExistence type="inferred from homology"/>
<dbReference type="EMBL" id="QJSP01000003">
    <property type="protein sequence ID" value="PYE19323.1"/>
    <property type="molecule type" value="Genomic_DNA"/>
</dbReference>
<comment type="similarity">
    <text evidence="1">Belongs to the non-flavoprotein flavin reductase family.</text>
</comment>
<feature type="domain" description="Flavin reductase like" evidence="3">
    <location>
        <begin position="18"/>
        <end position="161"/>
    </location>
</feature>